<evidence type="ECO:0000313" key="1">
    <source>
        <dbReference type="EMBL" id="MIE70589.1"/>
    </source>
</evidence>
<accession>A0A6C8XZB4</accession>
<reference evidence="1" key="1">
    <citation type="submission" date="2018-08" db="EMBL/GenBank/DDBJ databases">
        <authorList>
            <consortium name="GenomeTrakr network: Whole genome sequencing for foodborne pathogen traceback"/>
        </authorList>
    </citation>
    <scope>NUCLEOTIDE SEQUENCE [LARGE SCALE GENOMIC DNA]</scope>
    <source>
        <strain evidence="1">FMA0132</strain>
    </source>
</reference>
<dbReference type="Proteomes" id="UP000885362">
    <property type="component" value="Unassembled WGS sequence"/>
</dbReference>
<organism evidence="1">
    <name type="scientific">Salmonella diarizonae</name>
    <dbReference type="NCBI Taxonomy" id="59204"/>
    <lineage>
        <taxon>Bacteria</taxon>
        <taxon>Pseudomonadati</taxon>
        <taxon>Pseudomonadota</taxon>
        <taxon>Gammaproteobacteria</taxon>
        <taxon>Enterobacterales</taxon>
        <taxon>Enterobacteriaceae</taxon>
        <taxon>Salmonella</taxon>
    </lineage>
</organism>
<dbReference type="AlphaFoldDB" id="A0A6C8XZB4"/>
<comment type="caution">
    <text evidence="1">The sequence shown here is derived from an EMBL/GenBank/DDBJ whole genome shotgun (WGS) entry which is preliminary data.</text>
</comment>
<protein>
    <submittedName>
        <fullName evidence="1">Uncharacterized protein</fullName>
    </submittedName>
</protein>
<sequence>MESEGLKQFLKSVGNSVFLLNTICVGLDGVANSVVTKSDELTISWNPRDPKATALSARAHAIKSSLVFVEESLLNYISFLGNCANQSSSIQTACAADGAAEKITKLSKQVHNILPYWEPMVVLLIRWRNKIVHDSNTDLSAYYRKVLINHEADIRENHAAISISETLNNFDSGRITLKDFSTLIAITIRFIRHIDDELTPTISGIESFAAIINEKELEVIYKNILGVNGKDNQERKFYKFINNNFPSISQADKEFLFINRFKVKERIEQLYV</sequence>
<dbReference type="EMBL" id="RSHK01000013">
    <property type="protein sequence ID" value="MIE70589.1"/>
    <property type="molecule type" value="Genomic_DNA"/>
</dbReference>
<gene>
    <name evidence="1" type="ORF">EL06_14375</name>
</gene>
<name>A0A6C8XZB4_SALDZ</name>
<proteinExistence type="predicted"/>